<feature type="compositionally biased region" description="Polar residues" evidence="1">
    <location>
        <begin position="101"/>
        <end position="115"/>
    </location>
</feature>
<evidence type="ECO:0000313" key="2">
    <source>
        <dbReference type="EMBL" id="VBA41546.1"/>
    </source>
</evidence>
<feature type="compositionally biased region" description="Low complexity" evidence="1">
    <location>
        <begin position="85"/>
        <end position="100"/>
    </location>
</feature>
<feature type="region of interest" description="Disordered" evidence="1">
    <location>
        <begin position="81"/>
        <end position="115"/>
    </location>
</feature>
<gene>
    <name evidence="2" type="ORF">LAUMK136_04104</name>
</gene>
<proteinExistence type="predicted"/>
<organism evidence="2 3">
    <name type="scientific">Mycobacterium attenuatum</name>
    <dbReference type="NCBI Taxonomy" id="2341086"/>
    <lineage>
        <taxon>Bacteria</taxon>
        <taxon>Bacillati</taxon>
        <taxon>Actinomycetota</taxon>
        <taxon>Actinomycetes</taxon>
        <taxon>Mycobacteriales</taxon>
        <taxon>Mycobacteriaceae</taxon>
        <taxon>Mycobacterium</taxon>
    </lineage>
</organism>
<reference evidence="2 3" key="1">
    <citation type="submission" date="2018-09" db="EMBL/GenBank/DDBJ databases">
        <authorList>
            <person name="Tagini F."/>
        </authorList>
    </citation>
    <scope>NUCLEOTIDE SEQUENCE [LARGE SCALE GENOMIC DNA]</scope>
    <source>
        <strain evidence="2 3">MK136</strain>
    </source>
</reference>
<keyword evidence="3" id="KW-1185">Reference proteome</keyword>
<dbReference type="Proteomes" id="UP000273307">
    <property type="component" value="Unassembled WGS sequence"/>
</dbReference>
<feature type="region of interest" description="Disordered" evidence="1">
    <location>
        <begin position="135"/>
        <end position="171"/>
    </location>
</feature>
<sequence length="259" mass="27702">MNVDTAEADSPRPSTRAARVRRGTQGAAATLGALALASGVTAAIDAIGSSTQFNAGINAGRLAITLTAHGGLKLDTCSNSNSGYTENSGDSNSSTTSNNTQDFGNSATNSDNTQILTTSNNDQIFSDSTTTSGNVEIFSGGSGTFDNGQLDLPPGYDVPTEQTSSTPPGFSSSGVFWVEDREIKQIYGIDMYFGDNYDDQYSNDKLDISDYEPNGANDYDPNSEMGKHHSNDNIDDNDIDPQEWLRKLMTPNDDDYYPY</sequence>
<evidence type="ECO:0000313" key="3">
    <source>
        <dbReference type="Proteomes" id="UP000273307"/>
    </source>
</evidence>
<dbReference type="AlphaFoldDB" id="A0A498Q7A5"/>
<evidence type="ECO:0000256" key="1">
    <source>
        <dbReference type="SAM" id="MobiDB-lite"/>
    </source>
</evidence>
<dbReference type="EMBL" id="UPHP01000112">
    <property type="protein sequence ID" value="VBA41546.1"/>
    <property type="molecule type" value="Genomic_DNA"/>
</dbReference>
<feature type="region of interest" description="Disordered" evidence="1">
    <location>
        <begin position="204"/>
        <end position="239"/>
    </location>
</feature>
<name>A0A498Q7A5_9MYCO</name>
<protein>
    <submittedName>
        <fullName evidence="2">Uncharacterized protein</fullName>
    </submittedName>
</protein>
<feature type="region of interest" description="Disordered" evidence="1">
    <location>
        <begin position="1"/>
        <end position="23"/>
    </location>
</feature>
<accession>A0A498Q7A5</accession>